<dbReference type="Gene3D" id="3.30.565.10">
    <property type="entry name" value="Histidine kinase-like ATPase, C-terminal domain"/>
    <property type="match status" value="1"/>
</dbReference>
<dbReference type="Pfam" id="PF04024">
    <property type="entry name" value="PspC"/>
    <property type="match status" value="1"/>
</dbReference>
<dbReference type="InterPro" id="IPR036890">
    <property type="entry name" value="HATPase_C_sf"/>
</dbReference>
<accession>A0ABP6ZST3</accession>
<evidence type="ECO:0000256" key="2">
    <source>
        <dbReference type="ARBA" id="ARBA00022777"/>
    </source>
</evidence>
<gene>
    <name evidence="8" type="ORF">GCM10022223_36540</name>
</gene>
<organism evidence="8 9">
    <name type="scientific">Kineosporia mesophila</name>
    <dbReference type="NCBI Taxonomy" id="566012"/>
    <lineage>
        <taxon>Bacteria</taxon>
        <taxon>Bacillati</taxon>
        <taxon>Actinomycetota</taxon>
        <taxon>Actinomycetes</taxon>
        <taxon>Kineosporiales</taxon>
        <taxon>Kineosporiaceae</taxon>
        <taxon>Kineosporia</taxon>
    </lineage>
</organism>
<reference evidence="9" key="1">
    <citation type="journal article" date="2019" name="Int. J. Syst. Evol. Microbiol.">
        <title>The Global Catalogue of Microorganisms (GCM) 10K type strain sequencing project: providing services to taxonomists for standard genome sequencing and annotation.</title>
        <authorList>
            <consortium name="The Broad Institute Genomics Platform"/>
            <consortium name="The Broad Institute Genome Sequencing Center for Infectious Disease"/>
            <person name="Wu L."/>
            <person name="Ma J."/>
        </authorList>
    </citation>
    <scope>NUCLEOTIDE SEQUENCE [LARGE SCALE GENOMIC DNA]</scope>
    <source>
        <strain evidence="9">JCM 16902</strain>
    </source>
</reference>
<evidence type="ECO:0000256" key="4">
    <source>
        <dbReference type="SAM" id="MobiDB-lite"/>
    </source>
</evidence>
<dbReference type="EMBL" id="BAAAZO010000006">
    <property type="protein sequence ID" value="GAA3616724.1"/>
    <property type="molecule type" value="Genomic_DNA"/>
</dbReference>
<evidence type="ECO:0008006" key="10">
    <source>
        <dbReference type="Google" id="ProtNLM"/>
    </source>
</evidence>
<feature type="region of interest" description="Disordered" evidence="4">
    <location>
        <begin position="96"/>
        <end position="117"/>
    </location>
</feature>
<dbReference type="PANTHER" id="PTHR24421:SF61">
    <property type="entry name" value="OXYGEN SENSOR HISTIDINE KINASE NREB"/>
    <property type="match status" value="1"/>
</dbReference>
<protein>
    <recommendedName>
        <fullName evidence="10">Signal transduction histidine kinase</fullName>
    </recommendedName>
</protein>
<keyword evidence="1" id="KW-0808">Transferase</keyword>
<feature type="domain" description="Histidine kinase/HSP90-like ATPase" evidence="6">
    <location>
        <begin position="378"/>
        <end position="466"/>
    </location>
</feature>
<feature type="transmembrane region" description="Helical" evidence="5">
    <location>
        <begin position="221"/>
        <end position="239"/>
    </location>
</feature>
<dbReference type="InterPro" id="IPR007168">
    <property type="entry name" value="Phageshock_PspC_N"/>
</dbReference>
<evidence type="ECO:0000256" key="1">
    <source>
        <dbReference type="ARBA" id="ARBA00022679"/>
    </source>
</evidence>
<keyword evidence="2" id="KW-0418">Kinase</keyword>
<keyword evidence="3" id="KW-0902">Two-component regulatory system</keyword>
<feature type="transmembrane region" description="Helical" evidence="5">
    <location>
        <begin position="251"/>
        <end position="270"/>
    </location>
</feature>
<evidence type="ECO:0000259" key="7">
    <source>
        <dbReference type="Pfam" id="PF04024"/>
    </source>
</evidence>
<feature type="domain" description="Phage shock protein PspC N-terminal" evidence="7">
    <location>
        <begin position="1"/>
        <end position="47"/>
    </location>
</feature>
<comment type="caution">
    <text evidence="8">The sequence shown here is derived from an EMBL/GenBank/DDBJ whole genome shotgun (WGS) entry which is preliminary data.</text>
</comment>
<evidence type="ECO:0000256" key="3">
    <source>
        <dbReference type="ARBA" id="ARBA00023012"/>
    </source>
</evidence>
<dbReference type="CDD" id="cd16917">
    <property type="entry name" value="HATPase_UhpB-NarQ-NarX-like"/>
    <property type="match status" value="1"/>
</dbReference>
<feature type="transmembrane region" description="Helical" evidence="5">
    <location>
        <begin position="22"/>
        <end position="45"/>
    </location>
</feature>
<dbReference type="Pfam" id="PF02518">
    <property type="entry name" value="HATPase_c"/>
    <property type="match status" value="1"/>
</dbReference>
<feature type="transmembrane region" description="Helical" evidence="5">
    <location>
        <begin position="182"/>
        <end position="200"/>
    </location>
</feature>
<dbReference type="Proteomes" id="UP001501074">
    <property type="component" value="Unassembled WGS sequence"/>
</dbReference>
<evidence type="ECO:0000313" key="8">
    <source>
        <dbReference type="EMBL" id="GAA3616724.1"/>
    </source>
</evidence>
<evidence type="ECO:0000259" key="6">
    <source>
        <dbReference type="Pfam" id="PF02518"/>
    </source>
</evidence>
<name>A0ABP6ZST3_9ACTN</name>
<dbReference type="PANTHER" id="PTHR24421">
    <property type="entry name" value="NITRATE/NITRITE SENSOR PROTEIN NARX-RELATED"/>
    <property type="match status" value="1"/>
</dbReference>
<evidence type="ECO:0000313" key="9">
    <source>
        <dbReference type="Proteomes" id="UP001501074"/>
    </source>
</evidence>
<keyword evidence="5" id="KW-0472">Membrane</keyword>
<keyword evidence="5" id="KW-0812">Transmembrane</keyword>
<feature type="transmembrane region" description="Helical" evidence="5">
    <location>
        <begin position="156"/>
        <end position="176"/>
    </location>
</feature>
<evidence type="ECO:0000256" key="5">
    <source>
        <dbReference type="SAM" id="Phobius"/>
    </source>
</evidence>
<sequence length="474" mass="50147">MLAGVATGVAVHLRLPVRAVRIGFVVATLMGGPGAVLYAWLWALVPDSASAAAAQAAQQAATRAPYSGAPVLGAQIGGRPFPAPALVAPSDPVDRIDLPDPAPPEAEVTAGSSTTSTIGPLKETVLQARAAAVAAAVEEVEEQVRTSRRSRLRADLFAGLCLFAACAVLLASWTGLEVQAGFTMPLLIVASGAVIAYAQFDEADRSRWFSSTGFTTRATTLRLMLGVVVVVLGIVLLVLQNADPVLITQTLLATVAVLFGVTVVFAPWGVRFWRTLDSERAGRVREAERADIAAHLHDSVLQTLALIQRRSADAPEVARLARAQERDLRGWLYGRGDDDPTMISARVAALTAEAEDVHGAVIEVVTVGDRPVDERAMSLLSALREAVANAARHAGGESIRVYVECMPDGIEAFVRDRGPGFDLAAVPEDRLGVRESIIGRMERHGGSARVRSTEGEGTEIRLLLPDSGSVEEEQ</sequence>
<dbReference type="InterPro" id="IPR003594">
    <property type="entry name" value="HATPase_dom"/>
</dbReference>
<keyword evidence="5" id="KW-1133">Transmembrane helix</keyword>
<dbReference type="InterPro" id="IPR050482">
    <property type="entry name" value="Sensor_HK_TwoCompSys"/>
</dbReference>
<dbReference type="SUPFAM" id="SSF55874">
    <property type="entry name" value="ATPase domain of HSP90 chaperone/DNA topoisomerase II/histidine kinase"/>
    <property type="match status" value="1"/>
</dbReference>
<keyword evidence="9" id="KW-1185">Reference proteome</keyword>
<proteinExistence type="predicted"/>